<name>A0ACD5XP60_AVESA</name>
<keyword evidence="2" id="KW-1185">Reference proteome</keyword>
<organism evidence="1 2">
    <name type="scientific">Avena sativa</name>
    <name type="common">Oat</name>
    <dbReference type="NCBI Taxonomy" id="4498"/>
    <lineage>
        <taxon>Eukaryota</taxon>
        <taxon>Viridiplantae</taxon>
        <taxon>Streptophyta</taxon>
        <taxon>Embryophyta</taxon>
        <taxon>Tracheophyta</taxon>
        <taxon>Spermatophyta</taxon>
        <taxon>Magnoliopsida</taxon>
        <taxon>Liliopsida</taxon>
        <taxon>Poales</taxon>
        <taxon>Poaceae</taxon>
        <taxon>BOP clade</taxon>
        <taxon>Pooideae</taxon>
        <taxon>Poodae</taxon>
        <taxon>Poeae</taxon>
        <taxon>Poeae Chloroplast Group 1 (Aveneae type)</taxon>
        <taxon>Aveninae</taxon>
        <taxon>Avena</taxon>
    </lineage>
</organism>
<sequence>MESSHCKDCNVSTVIVLDHATGDTICSECGLVLDSHYVDEKPDWRNSSTHFASKDDNRGPISTAESTNNLRSKQNSTSVARLEQRTFDHHHSLRGNVQKSVDFSSRQSDTAFHYIADMADRLGIVDSIKLEAKNLYMKANDLKLFNIRKKHSVCAACLYIACRQANKARTIKEICTVTNGVTKKEVSRAKDLLVQHIEEKKGESMEINSVRPRDLVRRFCSTLGMSNQAIQAAEEAANRVERLDIRRNAISVAGTIIYLISESSIEPRDKVAIKDICLVAGLTEITIRYCHRELCGYASWLLETYSTAKKKQM</sequence>
<evidence type="ECO:0000313" key="2">
    <source>
        <dbReference type="Proteomes" id="UP001732700"/>
    </source>
</evidence>
<reference evidence="1" key="2">
    <citation type="submission" date="2025-09" db="UniProtKB">
        <authorList>
            <consortium name="EnsemblPlants"/>
        </authorList>
    </citation>
    <scope>IDENTIFICATION</scope>
</reference>
<protein>
    <submittedName>
        <fullName evidence="1">Uncharacterized protein</fullName>
    </submittedName>
</protein>
<reference evidence="1" key="1">
    <citation type="submission" date="2021-05" db="EMBL/GenBank/DDBJ databases">
        <authorList>
            <person name="Scholz U."/>
            <person name="Mascher M."/>
            <person name="Fiebig A."/>
        </authorList>
    </citation>
    <scope>NUCLEOTIDE SEQUENCE [LARGE SCALE GENOMIC DNA]</scope>
</reference>
<accession>A0ACD5XP60</accession>
<proteinExistence type="predicted"/>
<dbReference type="EnsemblPlants" id="AVESA.00010b.r2.5AG0830090.2">
    <property type="protein sequence ID" value="AVESA.00010b.r2.5AG0830090.2.CDS"/>
    <property type="gene ID" value="AVESA.00010b.r2.5AG0830090"/>
</dbReference>
<dbReference type="Proteomes" id="UP001732700">
    <property type="component" value="Chromosome 5A"/>
</dbReference>
<evidence type="ECO:0000313" key="1">
    <source>
        <dbReference type="EnsemblPlants" id="AVESA.00010b.r2.5AG0830090.2.CDS"/>
    </source>
</evidence>